<reference evidence="1" key="1">
    <citation type="submission" date="2021-03" db="EMBL/GenBank/DDBJ databases">
        <authorList>
            <consortium name="Genoscope - CEA"/>
            <person name="William W."/>
        </authorList>
    </citation>
    <scope>NUCLEOTIDE SEQUENCE</scope>
    <source>
        <strain evidence="1">Doubled-haploid Pahang</strain>
    </source>
</reference>
<dbReference type="AlphaFoldDB" id="A0A8D7FQJ7"/>
<proteinExistence type="predicted"/>
<organism evidence="1">
    <name type="scientific">Musa acuminata subsp. malaccensis</name>
    <name type="common">Wild banana</name>
    <name type="synonym">Musa malaccensis</name>
    <dbReference type="NCBI Taxonomy" id="214687"/>
    <lineage>
        <taxon>Eukaryota</taxon>
        <taxon>Viridiplantae</taxon>
        <taxon>Streptophyta</taxon>
        <taxon>Embryophyta</taxon>
        <taxon>Tracheophyta</taxon>
        <taxon>Spermatophyta</taxon>
        <taxon>Magnoliopsida</taxon>
        <taxon>Liliopsida</taxon>
        <taxon>Zingiberales</taxon>
        <taxon>Musaceae</taxon>
        <taxon>Musa</taxon>
    </lineage>
</organism>
<dbReference type="EMBL" id="HG996467">
    <property type="protein sequence ID" value="CAG1862257.1"/>
    <property type="molecule type" value="Genomic_DNA"/>
</dbReference>
<name>A0A8D7FQJ7_MUSAM</name>
<gene>
    <name evidence="1" type="ORF">GSMUA_71510.1</name>
</gene>
<sequence>MFHFLSVLIRLFDTAKTSFSLYKLGWFFQNLKQAPPCDQVNTATFPLKRN</sequence>
<protein>
    <submittedName>
        <fullName evidence="1">(wild Malaysian banana) hypothetical protein</fullName>
    </submittedName>
</protein>
<accession>A0A8D7FQJ7</accession>
<feature type="non-terminal residue" evidence="1">
    <location>
        <position position="50"/>
    </location>
</feature>
<evidence type="ECO:0000313" key="1">
    <source>
        <dbReference type="EMBL" id="CAG1862257.1"/>
    </source>
</evidence>